<sequence length="525" mass="57610">MSPATTLNHADGDWHRVHPISPVVRSWLTLVAIIAVIGTQFTDEFYSVVVEDGLDLQSAALLITAGAVVAVLLLMVGGFYLSWRFYRYRITEEMVQVHSGWIFRQQRHVRLDRVQAIDIKRPLLARIFGLAELSFEAADGGGSAAMTLAFIRGAEAEQLRVDILQRAAGVQKPAGSEFSDAIWPVSEDLTSHIASPNDETGLSGAHEEPAPEQTMLTVPTGRLVWSILLTAFITIVVLVVILVAGILVARSLGEEVITGLPSFAAAIPIVVAAVAGVWSPFSRNYNFTVSTSPNGLRLRSGLLETRQQTVPPGRVQSILISQSLLWRPFGWYRVRVTVAGYGMTTDGKDVVLPVGTFDDVLRVLTVIAPDPGTANARELIQAGLTGTGSAHGFVTTPRRMRVLDPLTWRRQGFAVTPTLVLFRTGRLTRYLCLMSHERIQSAQVSQGPIERRLGVVNVHLHTPAGPATMRLNHVDAAVASQLFFHEADIAAVSRRIADRNQWMMPEELQQFDRRTEEARRALESA</sequence>
<name>A0ABY8H831_9MICC</name>
<dbReference type="RefSeq" id="WP_278157859.1">
    <property type="nucleotide sequence ID" value="NZ_CP121252.1"/>
</dbReference>
<dbReference type="Proteomes" id="UP001219037">
    <property type="component" value="Chromosome"/>
</dbReference>
<dbReference type="PANTHER" id="PTHR34473:SF2">
    <property type="entry name" value="UPF0699 TRANSMEMBRANE PROTEIN YDBT"/>
    <property type="match status" value="1"/>
</dbReference>
<dbReference type="InterPro" id="IPR014529">
    <property type="entry name" value="UCP026631"/>
</dbReference>
<organism evidence="3 4">
    <name type="scientific">Citricoccus muralis</name>
    <dbReference type="NCBI Taxonomy" id="169134"/>
    <lineage>
        <taxon>Bacteria</taxon>
        <taxon>Bacillati</taxon>
        <taxon>Actinomycetota</taxon>
        <taxon>Actinomycetes</taxon>
        <taxon>Micrococcales</taxon>
        <taxon>Micrococcaceae</taxon>
        <taxon>Citricoccus</taxon>
    </lineage>
</organism>
<feature type="transmembrane region" description="Helical" evidence="1">
    <location>
        <begin position="223"/>
        <end position="248"/>
    </location>
</feature>
<feature type="domain" description="YdbS-like PH" evidence="2">
    <location>
        <begin position="83"/>
        <end position="160"/>
    </location>
</feature>
<feature type="domain" description="YdbS-like PH" evidence="2">
    <location>
        <begin position="287"/>
        <end position="347"/>
    </location>
</feature>
<keyword evidence="1" id="KW-0472">Membrane</keyword>
<accession>A0ABY8H831</accession>
<keyword evidence="1" id="KW-1133">Transmembrane helix</keyword>
<feature type="domain" description="YdbS-like PH" evidence="2">
    <location>
        <begin position="408"/>
        <end position="482"/>
    </location>
</feature>
<dbReference type="PANTHER" id="PTHR34473">
    <property type="entry name" value="UPF0699 TRANSMEMBRANE PROTEIN YDBS"/>
    <property type="match status" value="1"/>
</dbReference>
<proteinExistence type="predicted"/>
<feature type="transmembrane region" description="Helical" evidence="1">
    <location>
        <begin position="260"/>
        <end position="278"/>
    </location>
</feature>
<reference evidence="3 4" key="1">
    <citation type="submission" date="2023-04" db="EMBL/GenBank/DDBJ databases">
        <title>Funneling lignin-derived compounds into biodiesel using alkali-halophilic Citricoccus sp. P2.</title>
        <authorList>
            <person name="Luo C.-B."/>
        </authorList>
    </citation>
    <scope>NUCLEOTIDE SEQUENCE [LARGE SCALE GENOMIC DNA]</scope>
    <source>
        <strain evidence="3 4">P2</strain>
    </source>
</reference>
<keyword evidence="1" id="KW-0812">Transmembrane</keyword>
<evidence type="ECO:0000313" key="3">
    <source>
        <dbReference type="EMBL" id="WFP16767.1"/>
    </source>
</evidence>
<gene>
    <name evidence="3" type="ORF">P8192_01170</name>
</gene>
<feature type="transmembrane region" description="Helical" evidence="1">
    <location>
        <begin position="61"/>
        <end position="81"/>
    </location>
</feature>
<feature type="transmembrane region" description="Helical" evidence="1">
    <location>
        <begin position="23"/>
        <end position="41"/>
    </location>
</feature>
<protein>
    <submittedName>
        <fullName evidence="3">PH domain-containing protein</fullName>
    </submittedName>
</protein>
<dbReference type="PIRSF" id="PIRSF026631">
    <property type="entry name" value="UCP026631"/>
    <property type="match status" value="1"/>
</dbReference>
<evidence type="ECO:0000313" key="4">
    <source>
        <dbReference type="Proteomes" id="UP001219037"/>
    </source>
</evidence>
<keyword evidence="4" id="KW-1185">Reference proteome</keyword>
<evidence type="ECO:0000256" key="1">
    <source>
        <dbReference type="SAM" id="Phobius"/>
    </source>
</evidence>
<dbReference type="EMBL" id="CP121252">
    <property type="protein sequence ID" value="WFP16767.1"/>
    <property type="molecule type" value="Genomic_DNA"/>
</dbReference>
<evidence type="ECO:0000259" key="2">
    <source>
        <dbReference type="Pfam" id="PF03703"/>
    </source>
</evidence>
<dbReference type="InterPro" id="IPR005182">
    <property type="entry name" value="YdbS-like_PH"/>
</dbReference>
<dbReference type="Pfam" id="PF03703">
    <property type="entry name" value="bPH_2"/>
    <property type="match status" value="3"/>
</dbReference>